<comment type="caution">
    <text evidence="5">The sequence shown here is derived from an EMBL/GenBank/DDBJ whole genome shotgun (WGS) entry which is preliminary data.</text>
</comment>
<evidence type="ECO:0000256" key="2">
    <source>
        <dbReference type="ARBA" id="ARBA00023125"/>
    </source>
</evidence>
<dbReference type="Proteomes" id="UP000280819">
    <property type="component" value="Unassembled WGS sequence"/>
</dbReference>
<dbReference type="InterPro" id="IPR028082">
    <property type="entry name" value="Peripla_BP_I"/>
</dbReference>
<dbReference type="RefSeq" id="WP_124845897.1">
    <property type="nucleotide sequence ID" value="NZ_RQZG01000022.1"/>
</dbReference>
<dbReference type="SMART" id="SM00354">
    <property type="entry name" value="HTH_LACI"/>
    <property type="match status" value="1"/>
</dbReference>
<dbReference type="PANTHER" id="PTHR30146:SF109">
    <property type="entry name" value="HTH-TYPE TRANSCRIPTIONAL REGULATOR GALS"/>
    <property type="match status" value="1"/>
</dbReference>
<name>A0A3P1T232_9ACTN</name>
<dbReference type="PROSITE" id="PS50932">
    <property type="entry name" value="HTH_LACI_2"/>
    <property type="match status" value="1"/>
</dbReference>
<dbReference type="GO" id="GO:0003700">
    <property type="term" value="F:DNA-binding transcription factor activity"/>
    <property type="evidence" value="ECO:0007669"/>
    <property type="project" value="TreeGrafter"/>
</dbReference>
<proteinExistence type="predicted"/>
<dbReference type="Pfam" id="PF13377">
    <property type="entry name" value="Peripla_BP_3"/>
    <property type="match status" value="1"/>
</dbReference>
<dbReference type="InterPro" id="IPR010982">
    <property type="entry name" value="Lambda_DNA-bd_dom_sf"/>
</dbReference>
<dbReference type="PANTHER" id="PTHR30146">
    <property type="entry name" value="LACI-RELATED TRANSCRIPTIONAL REPRESSOR"/>
    <property type="match status" value="1"/>
</dbReference>
<dbReference type="InterPro" id="IPR000843">
    <property type="entry name" value="HTH_LacI"/>
</dbReference>
<dbReference type="SUPFAM" id="SSF53822">
    <property type="entry name" value="Periplasmic binding protein-like I"/>
    <property type="match status" value="1"/>
</dbReference>
<keyword evidence="3" id="KW-0804">Transcription</keyword>
<dbReference type="EMBL" id="RQZG01000022">
    <property type="protein sequence ID" value="RRD03335.1"/>
    <property type="molecule type" value="Genomic_DNA"/>
</dbReference>
<reference evidence="5 6" key="1">
    <citation type="submission" date="2018-11" db="EMBL/GenBank/DDBJ databases">
        <title>Genomes From Bacteria Associated with the Canine Oral Cavity: a Test Case for Automated Genome-Based Taxonomic Assignment.</title>
        <authorList>
            <person name="Coil D.A."/>
            <person name="Jospin G."/>
            <person name="Darling A.E."/>
            <person name="Wallis C."/>
            <person name="Davis I.J."/>
            <person name="Harris S."/>
            <person name="Eisen J.A."/>
            <person name="Holcombe L.J."/>
            <person name="O'Flynn C."/>
        </authorList>
    </citation>
    <scope>NUCLEOTIDE SEQUENCE [LARGE SCALE GENOMIC DNA]</scope>
    <source>
        <strain evidence="5 6">OH887_COT-365</strain>
    </source>
</reference>
<dbReference type="Pfam" id="PF00356">
    <property type="entry name" value="LacI"/>
    <property type="match status" value="1"/>
</dbReference>
<gene>
    <name evidence="5" type="ORF">EII34_14530</name>
</gene>
<dbReference type="OrthoDB" id="189006at2"/>
<dbReference type="CDD" id="cd06267">
    <property type="entry name" value="PBP1_LacI_sugar_binding-like"/>
    <property type="match status" value="1"/>
</dbReference>
<sequence>MNRTTVTISDVAHHAGVSRAAVSKVIRNAYGVSNAMRERVQHAIDTLGYRPSATARAMRGQGYTLGIEVPGIANSFLDDVIQSFIDAIEETPYQVIIAPAGPDRDSTRAIQVLADRQVDGIVAVSPAVDPDWLESLGTRIPLVLLGRRDEATTYDTISDDDALGTRLALEHLVSLGHRDIVHLTITPDAENHLDNAPHAVRAEAYREFMAEHRLADLTRVITTAPSEDGAAQAMRDLLDGPHRPTAVYAGHDELALGVLRAMGEAGLTSREISVVGYDDSPIAAHPLISLTSIHQSATSCGRLAARFLLERINGRTTAHHEVVVPELRARASTTVPRTR</sequence>
<dbReference type="GO" id="GO:0000976">
    <property type="term" value="F:transcription cis-regulatory region binding"/>
    <property type="evidence" value="ECO:0007669"/>
    <property type="project" value="TreeGrafter"/>
</dbReference>
<feature type="domain" description="HTH lacI-type" evidence="4">
    <location>
        <begin position="6"/>
        <end position="60"/>
    </location>
</feature>
<dbReference type="PROSITE" id="PS00356">
    <property type="entry name" value="HTH_LACI_1"/>
    <property type="match status" value="1"/>
</dbReference>
<keyword evidence="1" id="KW-0805">Transcription regulation</keyword>
<dbReference type="AlphaFoldDB" id="A0A3P1T232"/>
<evidence type="ECO:0000313" key="6">
    <source>
        <dbReference type="Proteomes" id="UP000280819"/>
    </source>
</evidence>
<accession>A0A3P1T232</accession>
<dbReference type="CDD" id="cd01392">
    <property type="entry name" value="HTH_LacI"/>
    <property type="match status" value="1"/>
</dbReference>
<dbReference type="Gene3D" id="3.40.50.2300">
    <property type="match status" value="2"/>
</dbReference>
<dbReference type="SUPFAM" id="SSF47413">
    <property type="entry name" value="lambda repressor-like DNA-binding domains"/>
    <property type="match status" value="1"/>
</dbReference>
<keyword evidence="2" id="KW-0238">DNA-binding</keyword>
<evidence type="ECO:0000313" key="5">
    <source>
        <dbReference type="EMBL" id="RRD03335.1"/>
    </source>
</evidence>
<evidence type="ECO:0000256" key="1">
    <source>
        <dbReference type="ARBA" id="ARBA00023015"/>
    </source>
</evidence>
<dbReference type="InterPro" id="IPR046335">
    <property type="entry name" value="LacI/GalR-like_sensor"/>
</dbReference>
<protein>
    <submittedName>
        <fullName evidence="5">LacI family transcriptional regulator</fullName>
    </submittedName>
</protein>
<dbReference type="Gene3D" id="1.10.260.40">
    <property type="entry name" value="lambda repressor-like DNA-binding domains"/>
    <property type="match status" value="1"/>
</dbReference>
<evidence type="ECO:0000259" key="4">
    <source>
        <dbReference type="PROSITE" id="PS50932"/>
    </source>
</evidence>
<evidence type="ECO:0000256" key="3">
    <source>
        <dbReference type="ARBA" id="ARBA00023163"/>
    </source>
</evidence>
<organism evidence="5 6">
    <name type="scientific">Arachnia propionica</name>
    <dbReference type="NCBI Taxonomy" id="1750"/>
    <lineage>
        <taxon>Bacteria</taxon>
        <taxon>Bacillati</taxon>
        <taxon>Actinomycetota</taxon>
        <taxon>Actinomycetes</taxon>
        <taxon>Propionibacteriales</taxon>
        <taxon>Propionibacteriaceae</taxon>
        <taxon>Arachnia</taxon>
    </lineage>
</organism>